<dbReference type="Proteomes" id="UP001229955">
    <property type="component" value="Chromosome"/>
</dbReference>
<name>A0AA49K212_9BACT</name>
<evidence type="ECO:0000313" key="3">
    <source>
        <dbReference type="Proteomes" id="UP001229955"/>
    </source>
</evidence>
<dbReference type="KEGG" id="pspc:Strain318_002354"/>
<gene>
    <name evidence="1" type="ORF">Strain138_002355</name>
    <name evidence="2" type="ORF">Strain318_002354</name>
</gene>
<evidence type="ECO:0000313" key="2">
    <source>
        <dbReference type="EMBL" id="WKW15947.1"/>
    </source>
</evidence>
<sequence>MSVLRLRRGIALPMALLVLVALALLSALALTDALQVSRAATLAEDEARARAAVLQGIDGLGNPPDLAWLCLQPPMHPVEAVERFADGRRVERRWWAVAPGVVRVELVGVGMHGARHRRLGWMRPDTIDAAEPWVGCPRATRLLPAGTDWLGGHPEG</sequence>
<dbReference type="RefSeq" id="WP_367885904.1">
    <property type="nucleotide sequence ID" value="NZ_CP130612.1"/>
</dbReference>
<dbReference type="AlphaFoldDB" id="A0AA49K212"/>
<reference evidence="2" key="1">
    <citation type="submission" date="2023-07" db="EMBL/GenBank/DDBJ databases">
        <authorList>
            <person name="Haufschild T."/>
            <person name="Kallscheuer N."/>
            <person name="Hammer J."/>
            <person name="Kohn T."/>
            <person name="Kabuu M."/>
            <person name="Jogler M."/>
            <person name="Wohfarth N."/>
            <person name="Heuer A."/>
            <person name="Rohde M."/>
            <person name="van Teeseling M.C.F."/>
            <person name="Jogler C."/>
        </authorList>
    </citation>
    <scope>NUCLEOTIDE SEQUENCE</scope>
    <source>
        <strain evidence="1">Strain 138</strain>
        <strain evidence="2">Strain 318</strain>
    </source>
</reference>
<accession>A0AA49K212</accession>
<dbReference type="EMBL" id="CP130613">
    <property type="protein sequence ID" value="WKW15947.1"/>
    <property type="molecule type" value="Genomic_DNA"/>
</dbReference>
<organism evidence="2 3">
    <name type="scientific">Pseudogemmatithrix spongiicola</name>
    <dbReference type="NCBI Taxonomy" id="3062599"/>
    <lineage>
        <taxon>Bacteria</taxon>
        <taxon>Pseudomonadati</taxon>
        <taxon>Gemmatimonadota</taxon>
        <taxon>Gemmatimonadia</taxon>
        <taxon>Gemmatimonadales</taxon>
        <taxon>Gemmatimonadaceae</taxon>
        <taxon>Pseudogemmatithrix</taxon>
    </lineage>
</organism>
<proteinExistence type="predicted"/>
<keyword evidence="3" id="KW-1185">Reference proteome</keyword>
<evidence type="ECO:0000313" key="1">
    <source>
        <dbReference type="EMBL" id="WKW13041.1"/>
    </source>
</evidence>
<protein>
    <submittedName>
        <fullName evidence="2">Uncharacterized protein</fullName>
    </submittedName>
</protein>
<dbReference type="EMBL" id="CP130612">
    <property type="protein sequence ID" value="WKW13041.1"/>
    <property type="molecule type" value="Genomic_DNA"/>
</dbReference>
<accession>A0AA49JW25</accession>